<reference evidence="2 3" key="1">
    <citation type="submission" date="2021-12" db="EMBL/GenBank/DDBJ databases">
        <title>Genome sequencing of bacteria with rrn-lacking chromosome and rrn-plasmid.</title>
        <authorList>
            <person name="Anda M."/>
            <person name="Iwasaki W."/>
        </authorList>
    </citation>
    <scope>NUCLEOTIDE SEQUENCE [LARGE SCALE GENOMIC DNA]</scope>
    <source>
        <strain evidence="2 3">NBRC 101262</strain>
        <plasmid evidence="2 3">pPP5</plasmid>
    </source>
</reference>
<accession>A0ABM7VLT6</accession>
<name>A0ABM7VLT6_9BACT</name>
<dbReference type="EMBL" id="AP025297">
    <property type="protein sequence ID" value="BDD01961.1"/>
    <property type="molecule type" value="Genomic_DNA"/>
</dbReference>
<feature type="domain" description="AAA" evidence="1">
    <location>
        <begin position="77"/>
        <end position="259"/>
    </location>
</feature>
<evidence type="ECO:0000313" key="3">
    <source>
        <dbReference type="Proteomes" id="UP001354989"/>
    </source>
</evidence>
<keyword evidence="2" id="KW-0614">Plasmid</keyword>
<dbReference type="RefSeq" id="WP_338399257.1">
    <property type="nucleotide sequence ID" value="NZ_AP025297.1"/>
</dbReference>
<dbReference type="CDD" id="cd02042">
    <property type="entry name" value="ParAB_family"/>
    <property type="match status" value="1"/>
</dbReference>
<dbReference type="Pfam" id="PF13614">
    <property type="entry name" value="AAA_31"/>
    <property type="match status" value="1"/>
</dbReference>
<dbReference type="InterPro" id="IPR025669">
    <property type="entry name" value="AAA_dom"/>
</dbReference>
<sequence>MEDLQKALGQWLQQKKKIINLVVMTEETGVSRSTLHRLINEGASISTQQYEKIYPFLAENYGLSEAKLLDQINPPAKVLAFWNQKGGVGKTTTAISMASAFAHEGHRVLLIDADYQGNVMTTYGLSKEDFGEEVKSLMDVLVDVNLFEEAVVQPVEDIENYHVLPNWGELLELVKDHPALSPMAKLQCFKKIIERCSRDYDYIILDMRPDIGTIFSYAPLLATDYVFLPLDAGKYALNGLGKSIPYLQELQSDNPSLKIGGAFFNKIKLSKKEDISAVQETQDLLAEYGVFTFENIVRDLSGVQKSIKNFYDPVTFGHRINQGLEPNFKREAKTCLTAYDDFVALFTELKTVI</sequence>
<dbReference type="PANTHER" id="PTHR13696:SF99">
    <property type="entry name" value="COBYRINIC ACID AC-DIAMIDE SYNTHASE"/>
    <property type="match status" value="1"/>
</dbReference>
<dbReference type="PANTHER" id="PTHR13696">
    <property type="entry name" value="P-LOOP CONTAINING NUCLEOSIDE TRIPHOSPHATE HYDROLASE"/>
    <property type="match status" value="1"/>
</dbReference>
<evidence type="ECO:0000259" key="1">
    <source>
        <dbReference type="Pfam" id="PF13614"/>
    </source>
</evidence>
<dbReference type="SUPFAM" id="SSF52540">
    <property type="entry name" value="P-loop containing nucleoside triphosphate hydrolases"/>
    <property type="match status" value="1"/>
</dbReference>
<keyword evidence="3" id="KW-1185">Reference proteome</keyword>
<dbReference type="InterPro" id="IPR027417">
    <property type="entry name" value="P-loop_NTPase"/>
</dbReference>
<dbReference type="Proteomes" id="UP001354989">
    <property type="component" value="Plasmid pPP5"/>
</dbReference>
<dbReference type="InterPro" id="IPR050678">
    <property type="entry name" value="DNA_Partitioning_ATPase"/>
</dbReference>
<geneLocation type="plasmid" evidence="2 3">
    <name>pPP5</name>
</geneLocation>
<gene>
    <name evidence="2" type="ORF">PEPS_42410</name>
</gene>
<dbReference type="Gene3D" id="3.40.50.300">
    <property type="entry name" value="P-loop containing nucleotide triphosphate hydrolases"/>
    <property type="match status" value="1"/>
</dbReference>
<proteinExistence type="predicted"/>
<protein>
    <recommendedName>
        <fullName evidence="1">AAA domain-containing protein</fullName>
    </recommendedName>
</protein>
<evidence type="ECO:0000313" key="2">
    <source>
        <dbReference type="EMBL" id="BDD01961.1"/>
    </source>
</evidence>
<organism evidence="2 3">
    <name type="scientific">Persicobacter psychrovividus</name>
    <dbReference type="NCBI Taxonomy" id="387638"/>
    <lineage>
        <taxon>Bacteria</taxon>
        <taxon>Pseudomonadati</taxon>
        <taxon>Bacteroidota</taxon>
        <taxon>Cytophagia</taxon>
        <taxon>Cytophagales</taxon>
        <taxon>Persicobacteraceae</taxon>
        <taxon>Persicobacter</taxon>
    </lineage>
</organism>